<keyword evidence="7" id="KW-0547">Nucleotide-binding</keyword>
<organism evidence="7 8">
    <name type="scientific">Pelomonas cellulosilytica</name>
    <dbReference type="NCBI Taxonomy" id="2906762"/>
    <lineage>
        <taxon>Bacteria</taxon>
        <taxon>Pseudomonadati</taxon>
        <taxon>Pseudomonadota</taxon>
        <taxon>Betaproteobacteria</taxon>
        <taxon>Burkholderiales</taxon>
        <taxon>Sphaerotilaceae</taxon>
        <taxon>Roseateles</taxon>
    </lineage>
</organism>
<reference evidence="7 8" key="1">
    <citation type="submission" date="2021-12" db="EMBL/GenBank/DDBJ databases">
        <title>Genome seq of P8.</title>
        <authorList>
            <person name="Seo T."/>
        </authorList>
    </citation>
    <scope>NUCLEOTIDE SEQUENCE [LARGE SCALE GENOMIC DNA]</scope>
    <source>
        <strain evidence="7 8">P8</strain>
    </source>
</reference>
<dbReference type="SMART" id="SM00387">
    <property type="entry name" value="HATPase_c"/>
    <property type="match status" value="1"/>
</dbReference>
<name>A0ABS8Y4H1_9BURK</name>
<dbReference type="EC" id="2.7.13.3" evidence="2"/>
<dbReference type="CDD" id="cd00075">
    <property type="entry name" value="HATPase"/>
    <property type="match status" value="1"/>
</dbReference>
<sequence length="108" mass="11349">MVDVDRLTQLLVNLLGNAFKFTPPHGHVTLRVWRDGGHERLQVADTGIGNPASQLERVFEPFYTGAGSGGMGLGLAVVRQVAAAHGGWVRAESAGLNAGATFTVELPA</sequence>
<comment type="caution">
    <text evidence="7">The sequence shown here is derived from an EMBL/GenBank/DDBJ whole genome shotgun (WGS) entry which is preliminary data.</text>
</comment>
<dbReference type="InterPro" id="IPR036890">
    <property type="entry name" value="HATPase_C_sf"/>
</dbReference>
<dbReference type="Proteomes" id="UP001200741">
    <property type="component" value="Unassembled WGS sequence"/>
</dbReference>
<accession>A0ABS8Y4H1</accession>
<dbReference type="InterPro" id="IPR050736">
    <property type="entry name" value="Sensor_HK_Regulatory"/>
</dbReference>
<evidence type="ECO:0000256" key="5">
    <source>
        <dbReference type="ARBA" id="ARBA00023012"/>
    </source>
</evidence>
<keyword evidence="4" id="KW-0418">Kinase</keyword>
<dbReference type="EMBL" id="JAJTWU010000017">
    <property type="protein sequence ID" value="MCE4558118.1"/>
    <property type="molecule type" value="Genomic_DNA"/>
</dbReference>
<dbReference type="PANTHER" id="PTHR43711:SF1">
    <property type="entry name" value="HISTIDINE KINASE 1"/>
    <property type="match status" value="1"/>
</dbReference>
<dbReference type="SUPFAM" id="SSF55874">
    <property type="entry name" value="ATPase domain of HSP90 chaperone/DNA topoisomerase II/histidine kinase"/>
    <property type="match status" value="1"/>
</dbReference>
<gene>
    <name evidence="7" type="ORF">LXT13_27410</name>
</gene>
<dbReference type="InterPro" id="IPR005467">
    <property type="entry name" value="His_kinase_dom"/>
</dbReference>
<evidence type="ECO:0000256" key="4">
    <source>
        <dbReference type="ARBA" id="ARBA00022777"/>
    </source>
</evidence>
<dbReference type="InterPro" id="IPR003594">
    <property type="entry name" value="HATPase_dom"/>
</dbReference>
<dbReference type="Pfam" id="PF02518">
    <property type="entry name" value="HATPase_c"/>
    <property type="match status" value="1"/>
</dbReference>
<feature type="domain" description="Histidine kinase" evidence="6">
    <location>
        <begin position="1"/>
        <end position="108"/>
    </location>
</feature>
<evidence type="ECO:0000256" key="1">
    <source>
        <dbReference type="ARBA" id="ARBA00000085"/>
    </source>
</evidence>
<keyword evidence="8" id="KW-1185">Reference proteome</keyword>
<keyword evidence="3" id="KW-0808">Transferase</keyword>
<evidence type="ECO:0000256" key="2">
    <source>
        <dbReference type="ARBA" id="ARBA00012438"/>
    </source>
</evidence>
<dbReference type="RefSeq" id="WP_233375550.1">
    <property type="nucleotide sequence ID" value="NZ_JAJTWU010000017.1"/>
</dbReference>
<protein>
    <recommendedName>
        <fullName evidence="2">histidine kinase</fullName>
        <ecNumber evidence="2">2.7.13.3</ecNumber>
    </recommendedName>
</protein>
<dbReference type="InterPro" id="IPR004358">
    <property type="entry name" value="Sig_transdc_His_kin-like_C"/>
</dbReference>
<dbReference type="PRINTS" id="PR00344">
    <property type="entry name" value="BCTRLSENSOR"/>
</dbReference>
<dbReference type="GO" id="GO:0005524">
    <property type="term" value="F:ATP binding"/>
    <property type="evidence" value="ECO:0007669"/>
    <property type="project" value="UniProtKB-KW"/>
</dbReference>
<proteinExistence type="predicted"/>
<evidence type="ECO:0000259" key="6">
    <source>
        <dbReference type="PROSITE" id="PS50109"/>
    </source>
</evidence>
<comment type="catalytic activity">
    <reaction evidence="1">
        <text>ATP + protein L-histidine = ADP + protein N-phospho-L-histidine.</text>
        <dbReference type="EC" id="2.7.13.3"/>
    </reaction>
</comment>
<keyword evidence="7" id="KW-0067">ATP-binding</keyword>
<keyword evidence="5" id="KW-0902">Two-component regulatory system</keyword>
<evidence type="ECO:0000313" key="7">
    <source>
        <dbReference type="EMBL" id="MCE4558118.1"/>
    </source>
</evidence>
<evidence type="ECO:0000313" key="8">
    <source>
        <dbReference type="Proteomes" id="UP001200741"/>
    </source>
</evidence>
<dbReference type="PROSITE" id="PS50109">
    <property type="entry name" value="HIS_KIN"/>
    <property type="match status" value="1"/>
</dbReference>
<evidence type="ECO:0000256" key="3">
    <source>
        <dbReference type="ARBA" id="ARBA00022679"/>
    </source>
</evidence>
<dbReference type="Gene3D" id="3.30.565.10">
    <property type="entry name" value="Histidine kinase-like ATPase, C-terminal domain"/>
    <property type="match status" value="1"/>
</dbReference>
<dbReference type="PANTHER" id="PTHR43711">
    <property type="entry name" value="TWO-COMPONENT HISTIDINE KINASE"/>
    <property type="match status" value="1"/>
</dbReference>